<evidence type="ECO:0000256" key="1">
    <source>
        <dbReference type="SAM" id="MobiDB-lite"/>
    </source>
</evidence>
<keyword evidence="3" id="KW-1185">Reference proteome</keyword>
<evidence type="ECO:0000313" key="3">
    <source>
        <dbReference type="Proteomes" id="UP000053237"/>
    </source>
</evidence>
<reference evidence="2 3" key="1">
    <citation type="submission" date="2012-05" db="EMBL/GenBank/DDBJ databases">
        <title>Recombination and specialization in a pathogen metapopulation.</title>
        <authorList>
            <person name="Gardiner A."/>
            <person name="Kemen E."/>
            <person name="Schultz-Larsen T."/>
            <person name="MacLean D."/>
            <person name="Van Oosterhout C."/>
            <person name="Jones J.D.G."/>
        </authorList>
    </citation>
    <scope>NUCLEOTIDE SEQUENCE [LARGE SCALE GENOMIC DNA]</scope>
    <source>
        <strain evidence="2 3">Ac Nc2</strain>
    </source>
</reference>
<name>A0A024GB37_9STRA</name>
<evidence type="ECO:0000313" key="2">
    <source>
        <dbReference type="EMBL" id="CCI43963.1"/>
    </source>
</evidence>
<comment type="caution">
    <text evidence="2">The sequence shown here is derived from an EMBL/GenBank/DDBJ whole genome shotgun (WGS) entry which is preliminary data.</text>
</comment>
<accession>A0A024GB37</accession>
<gene>
    <name evidence="2" type="primary">Ag2417</name>
    <name evidence="2" type="ORF">BN9_047470</name>
</gene>
<feature type="compositionally biased region" description="Basic and acidic residues" evidence="1">
    <location>
        <begin position="43"/>
        <end position="70"/>
    </location>
</feature>
<feature type="region of interest" description="Disordered" evidence="1">
    <location>
        <begin position="38"/>
        <end position="72"/>
    </location>
</feature>
<sequence length="211" mass="23911">MASALPKLQLNFSWNQPVVSCDGERKWKRKAVVENGIQPGLEIARKQDGQQTRPRKEEIGKQPKRNKTEAEPNQCQLWKRVEENLIEEKLVLANTPMTNCSHESAEKDAVESRQLIINHEDIIVEEGECVNDSFASAIDSIRLFLGAFQSERREISTRLLDLHVCATETLSDILDIIAFEKHSVSIDDYRLKQGSHSTIMANNSVSIDLTQ</sequence>
<dbReference type="EMBL" id="CAIX01000059">
    <property type="protein sequence ID" value="CCI43963.1"/>
    <property type="molecule type" value="Genomic_DNA"/>
</dbReference>
<protein>
    <submittedName>
        <fullName evidence="2">Ag2417 protein</fullName>
    </submittedName>
</protein>
<proteinExistence type="predicted"/>
<dbReference type="InParanoid" id="A0A024GB37"/>
<organism evidence="2 3">
    <name type="scientific">Albugo candida</name>
    <dbReference type="NCBI Taxonomy" id="65357"/>
    <lineage>
        <taxon>Eukaryota</taxon>
        <taxon>Sar</taxon>
        <taxon>Stramenopiles</taxon>
        <taxon>Oomycota</taxon>
        <taxon>Peronosporomycetes</taxon>
        <taxon>Albuginales</taxon>
        <taxon>Albuginaceae</taxon>
        <taxon>Albugo</taxon>
    </lineage>
</organism>
<dbReference type="Proteomes" id="UP000053237">
    <property type="component" value="Unassembled WGS sequence"/>
</dbReference>
<dbReference type="AlphaFoldDB" id="A0A024GB37"/>